<dbReference type="Gene3D" id="2.60.40.10">
    <property type="entry name" value="Immunoglobulins"/>
    <property type="match status" value="1"/>
</dbReference>
<keyword evidence="4" id="KW-1185">Reference proteome</keyword>
<dbReference type="Pfam" id="PF17803">
    <property type="entry name" value="Cadherin_4"/>
    <property type="match status" value="2"/>
</dbReference>
<dbReference type="InterPro" id="IPR038081">
    <property type="entry name" value="CalX-like_sf"/>
</dbReference>
<dbReference type="EMBL" id="JAHEPS010000024">
    <property type="protein sequence ID" value="MBT1446652.1"/>
    <property type="molecule type" value="Genomic_DNA"/>
</dbReference>
<dbReference type="Proteomes" id="UP001195903">
    <property type="component" value="Unassembled WGS sequence"/>
</dbReference>
<dbReference type="SUPFAM" id="SSF141072">
    <property type="entry name" value="CalX-like"/>
    <property type="match status" value="1"/>
</dbReference>
<evidence type="ECO:0000313" key="4">
    <source>
        <dbReference type="Proteomes" id="UP001195903"/>
    </source>
</evidence>
<dbReference type="Pfam" id="PF20579">
    <property type="entry name" value="LapA"/>
    <property type="match status" value="1"/>
</dbReference>
<dbReference type="RefSeq" id="WP_214508838.1">
    <property type="nucleotide sequence ID" value="NZ_JAHEPS010000024.1"/>
</dbReference>
<organism evidence="3 4">
    <name type="scientific">Shewanella jiangmenensis</name>
    <dbReference type="NCBI Taxonomy" id="2837387"/>
    <lineage>
        <taxon>Bacteria</taxon>
        <taxon>Pseudomonadati</taxon>
        <taxon>Pseudomonadota</taxon>
        <taxon>Gammaproteobacteria</taxon>
        <taxon>Alteromonadales</taxon>
        <taxon>Shewanellaceae</taxon>
        <taxon>Shewanella</taxon>
    </lineage>
</organism>
<feature type="domain" description="RapA2 cadherin-like" evidence="1">
    <location>
        <begin position="246"/>
        <end position="334"/>
    </location>
</feature>
<dbReference type="InterPro" id="IPR010221">
    <property type="entry name" value="VCBS_dom"/>
</dbReference>
<evidence type="ECO:0000259" key="1">
    <source>
        <dbReference type="Pfam" id="PF17803"/>
    </source>
</evidence>
<dbReference type="InterPro" id="IPR040853">
    <property type="entry name" value="RapA2_cadherin-like"/>
</dbReference>
<feature type="non-terminal residue" evidence="3">
    <location>
        <position position="1"/>
    </location>
</feature>
<dbReference type="InterPro" id="IPR046779">
    <property type="entry name" value="LapA_adhesin_dom"/>
</dbReference>
<evidence type="ECO:0000313" key="3">
    <source>
        <dbReference type="EMBL" id="MBT1446652.1"/>
    </source>
</evidence>
<feature type="domain" description="LapA adhesin" evidence="2">
    <location>
        <begin position="33"/>
        <end position="147"/>
    </location>
</feature>
<feature type="domain" description="RapA2 cadherin-like" evidence="1">
    <location>
        <begin position="368"/>
        <end position="450"/>
    </location>
</feature>
<dbReference type="NCBIfam" id="TIGR01965">
    <property type="entry name" value="VCBS_repeat"/>
    <property type="match status" value="2"/>
</dbReference>
<name>A0ABS5V887_9GAMM</name>
<comment type="caution">
    <text evidence="3">The sequence shown here is derived from an EMBL/GenBank/DDBJ whole genome shotgun (WGS) entry which is preliminary data.</text>
</comment>
<accession>A0ABS5V887</accession>
<gene>
    <name evidence="3" type="ORF">KJI95_19360</name>
</gene>
<proteinExistence type="predicted"/>
<protein>
    <submittedName>
        <fullName evidence="3">VCBS domain-containing protein</fullName>
    </submittedName>
</protein>
<dbReference type="InterPro" id="IPR013783">
    <property type="entry name" value="Ig-like_fold"/>
</dbReference>
<dbReference type="Gene3D" id="2.60.40.2030">
    <property type="match status" value="1"/>
</dbReference>
<evidence type="ECO:0000259" key="2">
    <source>
        <dbReference type="Pfam" id="PF20579"/>
    </source>
</evidence>
<sequence>NVFEQLDLTGASVTTTIKDAASPTDPEVPGEEDTVTVTLTGPGSVTEGETTGSYTVTLSEPAPAGSIVTLSYSYTTASGEDIIETVQAVIGADGKTATFTITTKADQPFEGPESFTVSVSGITVGGNNVFEKLDLSGASVETTITDTNNPPTTTDLQASGNEDADSIAIPTLSGADIDGSVVSFTINSLPTNGTLMFNGVAVTVGQSILIANAADLTFVPNANWNGETSFTYSAVDNVGAVDQSPATVAIVVASVNDAPVAVNDVNSVDEDASVTATALTGVLENDSDIDGGTLTVTEIRTGTEAGTGNSGIVGSALTGTYGTLTLNANGSYTYIADQAAANALAEGQQVTETFTYTVSDGQGGFDTAELTITITGTNDSPVITNDSVTSGAVVEAGDLDNGTDVAGTPSATGQLNATDVDADATESWSVLDATNAYGTFSVDGTGKWTFTLDNNAAA</sequence>
<reference evidence="3 4" key="1">
    <citation type="submission" date="2021-05" db="EMBL/GenBank/DDBJ databases">
        <title>Shewanella sp. JM162201.</title>
        <authorList>
            <person name="Xu S."/>
            <person name="Li A."/>
        </authorList>
    </citation>
    <scope>NUCLEOTIDE SEQUENCE [LARGE SCALE GENOMIC DNA]</scope>
    <source>
        <strain evidence="3 4">JM162201</strain>
    </source>
</reference>
<feature type="non-terminal residue" evidence="3">
    <location>
        <position position="458"/>
    </location>
</feature>